<dbReference type="Proteomes" id="UP000050413">
    <property type="component" value="Unassembled WGS sequence"/>
</dbReference>
<protein>
    <submittedName>
        <fullName evidence="2 3">Uroporphyrinogen-III synthase</fullName>
    </submittedName>
</protein>
<feature type="domain" description="Tetrapyrrole biosynthesis uroporphyrinogen III synthase" evidence="1">
    <location>
        <begin position="71"/>
        <end position="248"/>
    </location>
</feature>
<reference evidence="2 5" key="2">
    <citation type="submission" date="2016-01" db="EMBL/GenBank/DDBJ databases">
        <authorList>
            <person name="Varghese N."/>
        </authorList>
    </citation>
    <scope>NUCLEOTIDE SEQUENCE [LARGE SCALE GENOMIC DNA]</scope>
    <source>
        <strain evidence="2 5">HL-91</strain>
    </source>
</reference>
<dbReference type="Pfam" id="PF02602">
    <property type="entry name" value="HEM4"/>
    <property type="match status" value="1"/>
</dbReference>
<proteinExistence type="predicted"/>
<dbReference type="EMBL" id="LJSG01000013">
    <property type="protein sequence ID" value="KPP91793.1"/>
    <property type="molecule type" value="Genomic_DNA"/>
</dbReference>
<evidence type="ECO:0000313" key="2">
    <source>
        <dbReference type="EMBL" id="CUX82507.1"/>
    </source>
</evidence>
<dbReference type="InterPro" id="IPR036108">
    <property type="entry name" value="4pyrrol_syn_uPrphyn_synt_sf"/>
</dbReference>
<gene>
    <name evidence="3" type="primary">hemD</name>
    <name evidence="2" type="ORF">Ga0058931_2418</name>
    <name evidence="3" type="ORF">HLUCCA05_01365</name>
</gene>
<evidence type="ECO:0000259" key="1">
    <source>
        <dbReference type="Pfam" id="PF02602"/>
    </source>
</evidence>
<name>A0A0N8K7I0_9RHOB</name>
<reference evidence="3 4" key="1">
    <citation type="submission" date="2015-09" db="EMBL/GenBank/DDBJ databases">
        <title>Identification and resolution of microdiversity through metagenomic sequencing of parallel consortia.</title>
        <authorList>
            <person name="Nelson W.C."/>
            <person name="Romine M.F."/>
            <person name="Lindemann S.R."/>
        </authorList>
    </citation>
    <scope>NUCLEOTIDE SEQUENCE [LARGE SCALE GENOMIC DNA]</scope>
    <source>
        <strain evidence="3">HL-91</strain>
    </source>
</reference>
<keyword evidence="5" id="KW-1185">Reference proteome</keyword>
<dbReference type="CDD" id="cd06578">
    <property type="entry name" value="HemD"/>
    <property type="match status" value="1"/>
</dbReference>
<dbReference type="GO" id="GO:0033014">
    <property type="term" value="P:tetrapyrrole biosynthetic process"/>
    <property type="evidence" value="ECO:0007669"/>
    <property type="project" value="InterPro"/>
</dbReference>
<dbReference type="RefSeq" id="WP_082700188.1">
    <property type="nucleotide sequence ID" value="NZ_FBYC01000004.1"/>
</dbReference>
<dbReference type="Proteomes" id="UP000182045">
    <property type="component" value="Unassembled WGS sequence"/>
</dbReference>
<dbReference type="Gene3D" id="3.40.50.10090">
    <property type="match status" value="2"/>
</dbReference>
<comment type="caution">
    <text evidence="3">The sequence shown here is derived from an EMBL/GenBank/DDBJ whole genome shotgun (WGS) entry which is preliminary data.</text>
</comment>
<dbReference type="InterPro" id="IPR003754">
    <property type="entry name" value="4pyrrol_synth_uPrphyn_synth"/>
</dbReference>
<accession>A0A0N8K7I0</accession>
<dbReference type="EMBL" id="FBYC01000004">
    <property type="protein sequence ID" value="CUX82507.1"/>
    <property type="molecule type" value="Genomic_DNA"/>
</dbReference>
<evidence type="ECO:0000313" key="3">
    <source>
        <dbReference type="EMBL" id="KPP91793.1"/>
    </source>
</evidence>
<evidence type="ECO:0000313" key="5">
    <source>
        <dbReference type="Proteomes" id="UP000182045"/>
    </source>
</evidence>
<dbReference type="SUPFAM" id="SSF69618">
    <property type="entry name" value="HemD-like"/>
    <property type="match status" value="1"/>
</dbReference>
<dbReference type="GO" id="GO:0004852">
    <property type="term" value="F:uroporphyrinogen-III synthase activity"/>
    <property type="evidence" value="ECO:0007669"/>
    <property type="project" value="InterPro"/>
</dbReference>
<evidence type="ECO:0000313" key="4">
    <source>
        <dbReference type="Proteomes" id="UP000050413"/>
    </source>
</evidence>
<dbReference type="STRING" id="1666912.Ga0058931_2418"/>
<dbReference type="OrthoDB" id="7204250at2"/>
<organism evidence="3 4">
    <name type="scientific">Roseibaca calidilacus</name>
    <dbReference type="NCBI Taxonomy" id="1666912"/>
    <lineage>
        <taxon>Bacteria</taxon>
        <taxon>Pseudomonadati</taxon>
        <taxon>Pseudomonadota</taxon>
        <taxon>Alphaproteobacteria</taxon>
        <taxon>Rhodobacterales</taxon>
        <taxon>Paracoccaceae</taxon>
        <taxon>Roseinatronobacter</taxon>
    </lineage>
</organism>
<dbReference type="AlphaFoldDB" id="A0A0N8K7I0"/>
<sequence length="265" mass="28092">MQLPLGMYPHNPTRGRDPIPRAMGAMLPTLLLTRPQASAEDFAKQAQWPGRVVISPVMKVVLRQITPPAPGCGVVFTSQHGVRAVAEATQRRDWPVWCVGPGTLAAARAAGFVDLRGGGGTAETLIAQLCAARPMLELVHFSGAHVTTDLAGRLNAAGLRARAVVSYDQLEQRLNADARACLNAPGNVVLLVFSPRSAALLAQQWRELPAQQARLHLIAISAAAAQRLDGVFAASMCIAQTPDQAGMLAALGQVQATLEPDQNPR</sequence>